<dbReference type="Gene3D" id="3.50.30.40">
    <property type="entry name" value="Ribonuclease E inhibitor RraA/RraA-like"/>
    <property type="match status" value="1"/>
</dbReference>
<dbReference type="RefSeq" id="WP_201853959.1">
    <property type="nucleotide sequence ID" value="NZ_JAERRG010000011.1"/>
</dbReference>
<organism evidence="2 3">
    <name type="scientific">Streptomyces endocoffeicus</name>
    <dbReference type="NCBI Taxonomy" id="2898945"/>
    <lineage>
        <taxon>Bacteria</taxon>
        <taxon>Bacillati</taxon>
        <taxon>Actinomycetota</taxon>
        <taxon>Actinomycetes</taxon>
        <taxon>Kitasatosporales</taxon>
        <taxon>Streptomycetaceae</taxon>
        <taxon>Streptomyces</taxon>
    </lineage>
</organism>
<evidence type="ECO:0000313" key="3">
    <source>
        <dbReference type="Proteomes" id="UP000621510"/>
    </source>
</evidence>
<gene>
    <name evidence="2" type="ORF">JK364_27340</name>
</gene>
<keyword evidence="3" id="KW-1185">Reference proteome</keyword>
<sequence length="231" mass="23780">MTGKLQEVGFPALGDFLEERFVDPRIHALVPDGKIVGRAVTLRIVPPDATPMAEALDLLGPVDVPVVDTGQNLTHAPIGAVTGCVARAAGAAGVVVDGVVTDLRELPGIRREAEPLVRALEELTSAVGRTLLERGRRAGPAGGARSAGRGGETGGPCGGRGRAPAADGGGLSRPRGAAGTVAADDAGREPAVQLLVWWTRMCRPRPGPPNGCSRSWSAPPSKPHLRSSRRS</sequence>
<dbReference type="InterPro" id="IPR005493">
    <property type="entry name" value="RraA/RraA-like"/>
</dbReference>
<dbReference type="SUPFAM" id="SSF89562">
    <property type="entry name" value="RraA-like"/>
    <property type="match status" value="1"/>
</dbReference>
<name>A0ABS1PUH3_9ACTN</name>
<feature type="region of interest" description="Disordered" evidence="1">
    <location>
        <begin position="131"/>
        <end position="185"/>
    </location>
</feature>
<dbReference type="EMBL" id="JAERRG010000011">
    <property type="protein sequence ID" value="MBL1116090.1"/>
    <property type="molecule type" value="Genomic_DNA"/>
</dbReference>
<dbReference type="Pfam" id="PF03737">
    <property type="entry name" value="RraA-like"/>
    <property type="match status" value="1"/>
</dbReference>
<protein>
    <submittedName>
        <fullName evidence="2">Uncharacterized protein</fullName>
    </submittedName>
</protein>
<dbReference type="Proteomes" id="UP000621510">
    <property type="component" value="Unassembled WGS sequence"/>
</dbReference>
<comment type="caution">
    <text evidence="2">The sequence shown here is derived from an EMBL/GenBank/DDBJ whole genome shotgun (WGS) entry which is preliminary data.</text>
</comment>
<proteinExistence type="predicted"/>
<dbReference type="InterPro" id="IPR036704">
    <property type="entry name" value="RraA/RraA-like_sf"/>
</dbReference>
<reference evidence="2 3" key="1">
    <citation type="submission" date="2021-01" db="EMBL/GenBank/DDBJ databases">
        <title>WGS of actinomycetes isolated from Thailand.</title>
        <authorList>
            <person name="Thawai C."/>
        </authorList>
    </citation>
    <scope>NUCLEOTIDE SEQUENCE [LARGE SCALE GENOMIC DNA]</scope>
    <source>
        <strain evidence="2 3">CA3R110</strain>
    </source>
</reference>
<feature type="region of interest" description="Disordered" evidence="1">
    <location>
        <begin position="206"/>
        <end position="231"/>
    </location>
</feature>
<evidence type="ECO:0000313" key="2">
    <source>
        <dbReference type="EMBL" id="MBL1116090.1"/>
    </source>
</evidence>
<evidence type="ECO:0000256" key="1">
    <source>
        <dbReference type="SAM" id="MobiDB-lite"/>
    </source>
</evidence>
<feature type="compositionally biased region" description="Gly residues" evidence="1">
    <location>
        <begin position="148"/>
        <end position="171"/>
    </location>
</feature>
<accession>A0ABS1PUH3</accession>